<comment type="caution">
    <text evidence="2">The sequence shown here is derived from an EMBL/GenBank/DDBJ whole genome shotgun (WGS) entry which is preliminary data.</text>
</comment>
<reference evidence="2 3" key="1">
    <citation type="journal article" date="2014" name="Genome Announc.">
        <title>Draft genome sequences of eight enterohepatic helicobacter species isolated from both laboratory and wild rodents.</title>
        <authorList>
            <person name="Sheh A."/>
            <person name="Shen Z."/>
            <person name="Fox J.G."/>
        </authorList>
    </citation>
    <scope>NUCLEOTIDE SEQUENCE [LARGE SCALE GENOMIC DNA]</scope>
    <source>
        <strain evidence="2 3">MIT 01-6451</strain>
    </source>
</reference>
<keyword evidence="3" id="KW-1185">Reference proteome</keyword>
<keyword evidence="2" id="KW-0808">Transferase</keyword>
<dbReference type="OrthoDB" id="5329963at2"/>
<dbReference type="GO" id="GO:0008168">
    <property type="term" value="F:methyltransferase activity"/>
    <property type="evidence" value="ECO:0007669"/>
    <property type="project" value="UniProtKB-KW"/>
</dbReference>
<dbReference type="GO" id="GO:0032259">
    <property type="term" value="P:methylation"/>
    <property type="evidence" value="ECO:0007669"/>
    <property type="project" value="UniProtKB-KW"/>
</dbReference>
<dbReference type="RefSeq" id="WP_052061053.1">
    <property type="nucleotide sequence ID" value="NZ_JRMQ02000015.1"/>
</dbReference>
<gene>
    <name evidence="2" type="ORF">LS65_008745</name>
</gene>
<dbReference type="InterPro" id="IPR052514">
    <property type="entry name" value="SAM-dependent_MTase"/>
</dbReference>
<dbReference type="InterPro" id="IPR006342">
    <property type="entry name" value="FkbM_mtfrase"/>
</dbReference>
<dbReference type="Gene3D" id="3.40.50.150">
    <property type="entry name" value="Vaccinia Virus protein VP39"/>
    <property type="match status" value="1"/>
</dbReference>
<dbReference type="PANTHER" id="PTHR34203:SF15">
    <property type="entry name" value="SLL1173 PROTEIN"/>
    <property type="match status" value="1"/>
</dbReference>
<dbReference type="Proteomes" id="UP000029707">
    <property type="component" value="Unassembled WGS sequence"/>
</dbReference>
<dbReference type="EMBL" id="JRMQ02000015">
    <property type="protein sequence ID" value="TLD99976.1"/>
    <property type="molecule type" value="Genomic_DNA"/>
</dbReference>
<dbReference type="NCBIfam" id="TIGR01444">
    <property type="entry name" value="fkbM_fam"/>
    <property type="match status" value="1"/>
</dbReference>
<organism evidence="2 3">
    <name type="scientific">Helicobacter japonicus</name>
    <dbReference type="NCBI Taxonomy" id="425400"/>
    <lineage>
        <taxon>Bacteria</taxon>
        <taxon>Pseudomonadati</taxon>
        <taxon>Campylobacterota</taxon>
        <taxon>Epsilonproteobacteria</taxon>
        <taxon>Campylobacterales</taxon>
        <taxon>Helicobacteraceae</taxon>
        <taxon>Helicobacter</taxon>
    </lineage>
</organism>
<proteinExistence type="predicted"/>
<feature type="domain" description="Methyltransferase FkbM" evidence="1">
    <location>
        <begin position="196"/>
        <end position="338"/>
    </location>
</feature>
<dbReference type="Pfam" id="PF05050">
    <property type="entry name" value="Methyltransf_21"/>
    <property type="match status" value="1"/>
</dbReference>
<dbReference type="InterPro" id="IPR029063">
    <property type="entry name" value="SAM-dependent_MTases_sf"/>
</dbReference>
<evidence type="ECO:0000259" key="1">
    <source>
        <dbReference type="Pfam" id="PF05050"/>
    </source>
</evidence>
<name>A0A4U8TI92_9HELI</name>
<accession>A0A4U8TI92</accession>
<dbReference type="SUPFAM" id="SSF53335">
    <property type="entry name" value="S-adenosyl-L-methionine-dependent methyltransferases"/>
    <property type="match status" value="1"/>
</dbReference>
<sequence length="375" mass="43694">MKLHNIPHYASKILANSLLLICHKKLRNRIKHIIKLSQACSYPRVNDGFILPSLQTNVLESSHKGYRGGGYIEKCKFLYFFNAKKLESIIEHILNDEYSRNLYLSAIINQISNYKGFLIIFFYDRIWHRYKDLTLAKSHQKIPSTSGELYLFDLSKINISDIRLYYIEYAIFSTFILQQYMYRNMIFAQSGDYVIDGGACYGDTALYFSHLVGKNGKVFSFEFMEENIEIFHKNMALNPQYDNITLVKRPLYVDSHTFVSFSGASWSATIMADKQNKQDATFQTISIDEFVEQNKIPKIDFIKLDIEGAELNALKGGAKSIKKFRPKLAICLYHSYADYVDIPIFLHELLPNYEFYFDHFTLGRYESILFARPKP</sequence>
<keyword evidence="2" id="KW-0489">Methyltransferase</keyword>
<dbReference type="PANTHER" id="PTHR34203">
    <property type="entry name" value="METHYLTRANSFERASE, FKBM FAMILY PROTEIN"/>
    <property type="match status" value="1"/>
</dbReference>
<evidence type="ECO:0000313" key="3">
    <source>
        <dbReference type="Proteomes" id="UP000029707"/>
    </source>
</evidence>
<dbReference type="AlphaFoldDB" id="A0A4U8TI92"/>
<evidence type="ECO:0000313" key="2">
    <source>
        <dbReference type="EMBL" id="TLD99976.1"/>
    </source>
</evidence>
<protein>
    <submittedName>
        <fullName evidence="2">FkbM family methyltransferase</fullName>
    </submittedName>
</protein>